<sequence>MGIQGLARFIDDHGAILTDDQFRNSKLIIDGTYLYHSLYFKSCFDQKHGGDYDDFEDQVCKFFKALRDCGIEPYVIIHGGSDFSDKKFETQLHHVQSRINTANSLSKGLRGSGLLPILIKQVFKQVLSSLKVPFAQCIFEADQEIASLAERWNCPVLSNNSDFYIFDIQAGYLPFSHFKWQNASTQRGSSQRYIPCKRYTTTSFCRYFNINRQLLPVFAAIAGNDYVNLNKMGFPIRWEDKLPMEPNRRPSKFEQITCIPKLLDWLARFQEQQEALDSVPRLIGHGKNNMDSALQALSLSTETYQLQPGCLEKFFIKGKAPDPGHLPDHLSVLPDWTLLPLMKGTLSSSIIHILQLRPVIQGVQVEDHSLPSGNNTSRPIRQVVFGLLLGESRAVKEYDRDGINLTSSMVKAILPSAAQQMQLDMLNQVLYNISVRLEVFLETLGVSQSTLNGVPPHLELPVAVTYYWLRHAHPRPDHPLLQALLLGLVYGELCRQRKSQRGMDQNMNENTHRHTQLRIGARSLDKGVAHAYSQWQRCMRDGLDLNQLLCFPLPEPQIACPAATQLYRGTLVHQLVGKLRGGVTPDSLLMEGPSSGQLYRAMLEAILNSQETEATGQPDGPSADSGRKERFNKALSSCKYRDHYIRTTIHLLEF</sequence>
<dbReference type="SUPFAM" id="SSF88723">
    <property type="entry name" value="PIN domain-like"/>
    <property type="match status" value="1"/>
</dbReference>
<dbReference type="PANTHER" id="PTHR15665:SF1">
    <property type="entry name" value="PROTEIN ASTEROID HOMOLOG 1"/>
    <property type="match status" value="1"/>
</dbReference>
<evidence type="ECO:0000256" key="1">
    <source>
        <dbReference type="ARBA" id="ARBA00007398"/>
    </source>
</evidence>
<dbReference type="Proteomes" id="UP000472277">
    <property type="component" value="Unassembled WGS sequence"/>
</dbReference>
<reference evidence="2" key="2">
    <citation type="submission" date="2025-09" db="UniProtKB">
        <authorList>
            <consortium name="Ensembl"/>
        </authorList>
    </citation>
    <scope>IDENTIFICATION</scope>
</reference>
<dbReference type="InterPro" id="IPR026832">
    <property type="entry name" value="Asteroid"/>
</dbReference>
<name>A0A674ALZ2_SALTR</name>
<dbReference type="GeneTree" id="ENSGT00390000010145"/>
<dbReference type="Gene3D" id="3.40.50.1010">
    <property type="entry name" value="5'-nuclease"/>
    <property type="match status" value="1"/>
</dbReference>
<dbReference type="PANTHER" id="PTHR15665">
    <property type="entry name" value="ASTEROID PROTEIN"/>
    <property type="match status" value="1"/>
</dbReference>
<evidence type="ECO:0000313" key="2">
    <source>
        <dbReference type="Ensembl" id="ENSSTUP00000060298.1"/>
    </source>
</evidence>
<dbReference type="AlphaFoldDB" id="A0A674ALZ2"/>
<proteinExistence type="inferred from homology"/>
<dbReference type="InParanoid" id="A0A674ALZ2"/>
<dbReference type="InterPro" id="IPR029060">
    <property type="entry name" value="PIN-like_dom_sf"/>
</dbReference>
<organism evidence="2 3">
    <name type="scientific">Salmo trutta</name>
    <name type="common">Brown trout</name>
    <dbReference type="NCBI Taxonomy" id="8032"/>
    <lineage>
        <taxon>Eukaryota</taxon>
        <taxon>Metazoa</taxon>
        <taxon>Chordata</taxon>
        <taxon>Craniata</taxon>
        <taxon>Vertebrata</taxon>
        <taxon>Euteleostomi</taxon>
        <taxon>Actinopterygii</taxon>
        <taxon>Neopterygii</taxon>
        <taxon>Teleostei</taxon>
        <taxon>Protacanthopterygii</taxon>
        <taxon>Salmoniformes</taxon>
        <taxon>Salmonidae</taxon>
        <taxon>Salmoninae</taxon>
        <taxon>Salmo</taxon>
    </lineage>
</organism>
<accession>A0A674ALZ2</accession>
<reference evidence="2" key="1">
    <citation type="submission" date="2025-08" db="UniProtKB">
        <authorList>
            <consortium name="Ensembl"/>
        </authorList>
    </citation>
    <scope>IDENTIFICATION</scope>
</reference>
<dbReference type="OMA" id="AGEWDNI"/>
<dbReference type="Ensembl" id="ENSSTUT00000063511.1">
    <property type="protein sequence ID" value="ENSSTUP00000060298.1"/>
    <property type="gene ID" value="ENSSTUG00000026045.1"/>
</dbReference>
<dbReference type="FunCoup" id="A0A674ALZ2">
    <property type="interactions" value="1"/>
</dbReference>
<keyword evidence="3" id="KW-1185">Reference proteome</keyword>
<protein>
    <submittedName>
        <fullName evidence="2">Uncharacterized protein</fullName>
    </submittedName>
</protein>
<evidence type="ECO:0000313" key="3">
    <source>
        <dbReference type="Proteomes" id="UP000472277"/>
    </source>
</evidence>
<comment type="similarity">
    <text evidence="1">Belongs to the asteroid family.</text>
</comment>